<dbReference type="Pfam" id="PF00512">
    <property type="entry name" value="HisKA"/>
    <property type="match status" value="1"/>
</dbReference>
<dbReference type="SMART" id="SM00387">
    <property type="entry name" value="HATPase_c"/>
    <property type="match status" value="1"/>
</dbReference>
<dbReference type="PROSITE" id="PS50109">
    <property type="entry name" value="HIS_KIN"/>
    <property type="match status" value="1"/>
</dbReference>
<evidence type="ECO:0000256" key="8">
    <source>
        <dbReference type="ARBA" id="ARBA00023012"/>
    </source>
</evidence>
<keyword evidence="7" id="KW-0067">ATP-binding</keyword>
<keyword evidence="4" id="KW-0808">Transferase</keyword>
<dbReference type="EMBL" id="BAVZ01000013">
    <property type="protein sequence ID" value="GAF09610.1"/>
    <property type="molecule type" value="Genomic_DNA"/>
</dbReference>
<feature type="domain" description="Histidine kinase" evidence="10">
    <location>
        <begin position="380"/>
        <end position="585"/>
    </location>
</feature>
<dbReference type="InterPro" id="IPR003594">
    <property type="entry name" value="HATPase_dom"/>
</dbReference>
<evidence type="ECO:0000256" key="9">
    <source>
        <dbReference type="SAM" id="Phobius"/>
    </source>
</evidence>
<evidence type="ECO:0000259" key="10">
    <source>
        <dbReference type="PROSITE" id="PS50109"/>
    </source>
</evidence>
<dbReference type="CDD" id="cd00082">
    <property type="entry name" value="HisKA"/>
    <property type="match status" value="1"/>
</dbReference>
<reference evidence="12 13" key="1">
    <citation type="journal article" date="2014" name="Genome Announc.">
        <title>Draft Genome Sequence of Paenibacillus pini JCM 16418T, Isolated from the Rhizosphere of Pine Tree.</title>
        <authorList>
            <person name="Yuki M."/>
            <person name="Oshima K."/>
            <person name="Suda W."/>
            <person name="Oshida Y."/>
            <person name="Kitamura K."/>
            <person name="Iida Y."/>
            <person name="Hattori M."/>
            <person name="Ohkuma M."/>
        </authorList>
    </citation>
    <scope>NUCLEOTIDE SEQUENCE [LARGE SCALE GENOMIC DNA]</scope>
    <source>
        <strain evidence="12 13">JCM 16418</strain>
    </source>
</reference>
<keyword evidence="9" id="KW-0472">Membrane</keyword>
<dbReference type="InterPro" id="IPR003661">
    <property type="entry name" value="HisK_dim/P_dom"/>
</dbReference>
<dbReference type="SMART" id="SM00091">
    <property type="entry name" value="PAS"/>
    <property type="match status" value="1"/>
</dbReference>
<feature type="transmembrane region" description="Helical" evidence="9">
    <location>
        <begin position="98"/>
        <end position="123"/>
    </location>
</feature>
<evidence type="ECO:0000256" key="4">
    <source>
        <dbReference type="ARBA" id="ARBA00022679"/>
    </source>
</evidence>
<dbReference type="eggNOG" id="COG3852">
    <property type="taxonomic scope" value="Bacteria"/>
</dbReference>
<evidence type="ECO:0000256" key="6">
    <source>
        <dbReference type="ARBA" id="ARBA00022777"/>
    </source>
</evidence>
<keyword evidence="3" id="KW-0597">Phosphoprotein</keyword>
<keyword evidence="6 12" id="KW-0418">Kinase</keyword>
<dbReference type="PANTHER" id="PTHR43065:SF46">
    <property type="entry name" value="C4-DICARBOXYLATE TRANSPORT SENSOR PROTEIN DCTB"/>
    <property type="match status" value="1"/>
</dbReference>
<comment type="catalytic activity">
    <reaction evidence="1">
        <text>ATP + protein L-histidine = ADP + protein N-phospho-L-histidine.</text>
        <dbReference type="EC" id="2.7.13.3"/>
    </reaction>
</comment>
<dbReference type="Pfam" id="PF13426">
    <property type="entry name" value="PAS_9"/>
    <property type="match status" value="1"/>
</dbReference>
<dbReference type="Gene3D" id="3.30.565.10">
    <property type="entry name" value="Histidine kinase-like ATPase, C-terminal domain"/>
    <property type="match status" value="1"/>
</dbReference>
<dbReference type="SMART" id="SM00388">
    <property type="entry name" value="HisKA"/>
    <property type="match status" value="1"/>
</dbReference>
<dbReference type="Proteomes" id="UP000019364">
    <property type="component" value="Unassembled WGS sequence"/>
</dbReference>
<dbReference type="GO" id="GO:0000155">
    <property type="term" value="F:phosphorelay sensor kinase activity"/>
    <property type="evidence" value="ECO:0007669"/>
    <property type="project" value="InterPro"/>
</dbReference>
<dbReference type="AlphaFoldDB" id="W7YFB0"/>
<dbReference type="Gene3D" id="1.10.287.130">
    <property type="match status" value="1"/>
</dbReference>
<gene>
    <name evidence="12" type="ORF">JCM16418_3759</name>
</gene>
<dbReference type="InterPro" id="IPR000014">
    <property type="entry name" value="PAS"/>
</dbReference>
<dbReference type="SUPFAM" id="SSF55785">
    <property type="entry name" value="PYP-like sensor domain (PAS domain)"/>
    <property type="match status" value="1"/>
</dbReference>
<dbReference type="Gene3D" id="3.30.450.20">
    <property type="entry name" value="PAS domain"/>
    <property type="match status" value="1"/>
</dbReference>
<keyword evidence="9" id="KW-1133">Transmembrane helix</keyword>
<keyword evidence="9" id="KW-0812">Transmembrane</keyword>
<dbReference type="GO" id="GO:0005524">
    <property type="term" value="F:ATP binding"/>
    <property type="evidence" value="ECO:0007669"/>
    <property type="project" value="UniProtKB-KW"/>
</dbReference>
<evidence type="ECO:0000256" key="5">
    <source>
        <dbReference type="ARBA" id="ARBA00022741"/>
    </source>
</evidence>
<feature type="transmembrane region" description="Helical" evidence="9">
    <location>
        <begin position="196"/>
        <end position="218"/>
    </location>
</feature>
<evidence type="ECO:0000259" key="11">
    <source>
        <dbReference type="PROSITE" id="PS50112"/>
    </source>
</evidence>
<protein>
    <recommendedName>
        <fullName evidence="2">histidine kinase</fullName>
        <ecNumber evidence="2">2.7.13.3</ecNumber>
    </recommendedName>
</protein>
<dbReference type="EC" id="2.7.13.3" evidence="2"/>
<dbReference type="NCBIfam" id="TIGR00229">
    <property type="entry name" value="sensory_box"/>
    <property type="match status" value="1"/>
</dbReference>
<accession>W7YFB0</accession>
<dbReference type="InterPro" id="IPR036890">
    <property type="entry name" value="HATPase_C_sf"/>
</dbReference>
<dbReference type="InterPro" id="IPR004358">
    <property type="entry name" value="Sig_transdc_His_kin-like_C"/>
</dbReference>
<feature type="transmembrane region" description="Helical" evidence="9">
    <location>
        <begin position="135"/>
        <end position="152"/>
    </location>
</feature>
<dbReference type="InterPro" id="IPR005467">
    <property type="entry name" value="His_kinase_dom"/>
</dbReference>
<feature type="transmembrane region" description="Helical" evidence="9">
    <location>
        <begin position="164"/>
        <end position="184"/>
    </location>
</feature>
<dbReference type="CDD" id="cd00130">
    <property type="entry name" value="PAS"/>
    <property type="match status" value="1"/>
</dbReference>
<keyword evidence="8" id="KW-0902">Two-component regulatory system</keyword>
<evidence type="ECO:0000256" key="3">
    <source>
        <dbReference type="ARBA" id="ARBA00022553"/>
    </source>
</evidence>
<feature type="transmembrane region" description="Helical" evidence="9">
    <location>
        <begin position="68"/>
        <end position="92"/>
    </location>
</feature>
<sequence length="591" mass="66551">MGCPSYILYDTTLPGQWKEGFAIIYTLKNIITQVLIAGSFAILFPLALEKYVRACRMKNKLTSNGFEFIIIMTSALSIVLCSLFSSSLFGIIPLNLGILPLFIAILYGGYKSGLPLAALYIVLDFIFSETWTLPGFVLHTGVLIYPLLLWMSPRFQQGPLTEKINKLWMCLLPAILLIIASPLIENPQLHIVNSIPILIVLFYMLLTVFTGGMLIYVIEYAMEKLLLKEQVMGISEKFLREEEKLQQVMDAAPLSIVSVDHQGKITSVNEMMMNLFRGKRPLLTKSDVLGHPVNMFIDMMEQEYMNYRIAQALGGIRMDNEVIRISSHMFYTSTSPLTNNHTGEIVGAVLVIQDITELEKLRSELGNVERLSLVGQMAASITHEIRNPMAVVRGFLQLMKEKSPESLDHYYRIVMEELDRANGIINDFLSLAQNRISEKQLWQLDHIIHDLSPLLWADANLRGQTIELILDAQIPALELNAKEIKQLLLNLCRNGMEAMEDKGQLTIETRIDKQYVEMIIKDTGPGISKSKQEKLFEPFFTTKVKGTGLGLALCLSIVERHNGKISVESEEGEGTAFIVKFPLNRSVQSVS</sequence>
<evidence type="ECO:0000313" key="12">
    <source>
        <dbReference type="EMBL" id="GAF09610.1"/>
    </source>
</evidence>
<feature type="domain" description="PAS" evidence="11">
    <location>
        <begin position="241"/>
        <end position="276"/>
    </location>
</feature>
<keyword evidence="13" id="KW-1185">Reference proteome</keyword>
<feature type="transmembrane region" description="Helical" evidence="9">
    <location>
        <begin position="30"/>
        <end position="48"/>
    </location>
</feature>
<dbReference type="InterPro" id="IPR036097">
    <property type="entry name" value="HisK_dim/P_sf"/>
</dbReference>
<evidence type="ECO:0000256" key="1">
    <source>
        <dbReference type="ARBA" id="ARBA00000085"/>
    </source>
</evidence>
<organism evidence="12 13">
    <name type="scientific">Paenibacillus pini JCM 16418</name>
    <dbReference type="NCBI Taxonomy" id="1236976"/>
    <lineage>
        <taxon>Bacteria</taxon>
        <taxon>Bacillati</taxon>
        <taxon>Bacillota</taxon>
        <taxon>Bacilli</taxon>
        <taxon>Bacillales</taxon>
        <taxon>Paenibacillaceae</taxon>
        <taxon>Paenibacillus</taxon>
    </lineage>
</organism>
<dbReference type="SUPFAM" id="SSF47384">
    <property type="entry name" value="Homodimeric domain of signal transducing histidine kinase"/>
    <property type="match status" value="1"/>
</dbReference>
<name>W7YFB0_9BACL</name>
<dbReference type="PANTHER" id="PTHR43065">
    <property type="entry name" value="SENSOR HISTIDINE KINASE"/>
    <property type="match status" value="1"/>
</dbReference>
<keyword evidence="5" id="KW-0547">Nucleotide-binding</keyword>
<comment type="caution">
    <text evidence="12">The sequence shown here is derived from an EMBL/GenBank/DDBJ whole genome shotgun (WGS) entry which is preliminary data.</text>
</comment>
<evidence type="ECO:0000256" key="7">
    <source>
        <dbReference type="ARBA" id="ARBA00022840"/>
    </source>
</evidence>
<dbReference type="InterPro" id="IPR035965">
    <property type="entry name" value="PAS-like_dom_sf"/>
</dbReference>
<evidence type="ECO:0000313" key="13">
    <source>
        <dbReference type="Proteomes" id="UP000019364"/>
    </source>
</evidence>
<dbReference type="PRINTS" id="PR00344">
    <property type="entry name" value="BCTRLSENSOR"/>
</dbReference>
<dbReference type="PROSITE" id="PS50112">
    <property type="entry name" value="PAS"/>
    <property type="match status" value="1"/>
</dbReference>
<dbReference type="SUPFAM" id="SSF55874">
    <property type="entry name" value="ATPase domain of HSP90 chaperone/DNA topoisomerase II/histidine kinase"/>
    <property type="match status" value="1"/>
</dbReference>
<dbReference type="STRING" id="1236976.JCM16418_3759"/>
<proteinExistence type="predicted"/>
<dbReference type="Pfam" id="PF02518">
    <property type="entry name" value="HATPase_c"/>
    <property type="match status" value="1"/>
</dbReference>
<evidence type="ECO:0000256" key="2">
    <source>
        <dbReference type="ARBA" id="ARBA00012438"/>
    </source>
</evidence>